<dbReference type="PROSITE" id="PS50006">
    <property type="entry name" value="FHA_DOMAIN"/>
    <property type="match status" value="1"/>
</dbReference>
<dbReference type="AlphaFoldDB" id="A0A1L6MUS4"/>
<evidence type="ECO:0000256" key="1">
    <source>
        <dbReference type="SAM" id="Phobius"/>
    </source>
</evidence>
<dbReference type="InterPro" id="IPR000253">
    <property type="entry name" value="FHA_dom"/>
</dbReference>
<keyword evidence="4" id="KW-1185">Reference proteome</keyword>
<dbReference type="STRING" id="1882918.BCY86_00165"/>
<dbReference type="KEGG" id="pabo:BCY86_00165"/>
<dbReference type="Proteomes" id="UP000185544">
    <property type="component" value="Chromosome"/>
</dbReference>
<organism evidence="3 4">
    <name type="scientific">Pajaroellobacter abortibovis</name>
    <dbReference type="NCBI Taxonomy" id="1882918"/>
    <lineage>
        <taxon>Bacteria</taxon>
        <taxon>Pseudomonadati</taxon>
        <taxon>Myxococcota</taxon>
        <taxon>Polyangia</taxon>
        <taxon>Polyangiales</taxon>
        <taxon>Polyangiaceae</taxon>
    </lineage>
</organism>
<feature type="transmembrane region" description="Helical" evidence="1">
    <location>
        <begin position="301"/>
        <end position="322"/>
    </location>
</feature>
<dbReference type="InterPro" id="IPR050923">
    <property type="entry name" value="Cell_Proc_Reg/RNA_Proc"/>
</dbReference>
<dbReference type="OrthoDB" id="5507243at2"/>
<dbReference type="RefSeq" id="WP_075275896.1">
    <property type="nucleotide sequence ID" value="NZ_CP016908.1"/>
</dbReference>
<sequence length="324" mass="35812">MSITLILQADFPLEETLLKLTLEGSRIVIGRGSSCDIRLPDRTVSSRHATIEANHNAHWIMDEGSCNGTFLAGNRIPTHTSVRMQEGQMIQVGKFCFVISFEQQPITPDPAHAARLLALLLVAKQMKSAGEENIPTVYAAHPAAAGLTLSLVQEGKIYWIGNDLYCYRTFRNASIDEQHIALWRTETSVFVRAFATDPPCLLGGRVLKPEQHIVWRSTVPLHIGPVHFTLEEPVALKLAALEQASDEPYYQVALHRIPSLSTSPPLAFPEVSSSLVPCKEREKKEGIHFFFFGVRWSLPDLLVALAAIGIALISTAGLIWLFQG</sequence>
<reference evidence="3 4" key="1">
    <citation type="submission" date="2016-08" db="EMBL/GenBank/DDBJ databases">
        <title>Identification and validation of antigenic proteins from Pajaroellobacter abortibovis using de-novo genome sequence assembly and reverse vaccinology.</title>
        <authorList>
            <person name="Welly B.T."/>
            <person name="Miller M.R."/>
            <person name="Stott J.L."/>
            <person name="Blanchard M.T."/>
            <person name="Islas-Trejo A.D."/>
            <person name="O'Rourke S.M."/>
            <person name="Young A.E."/>
            <person name="Medrano J.F."/>
            <person name="Van Eenennaam A.L."/>
        </authorList>
    </citation>
    <scope>NUCLEOTIDE SEQUENCE [LARGE SCALE GENOMIC DNA]</scope>
    <source>
        <strain evidence="3 4">BTF92-0548A/99-0131</strain>
    </source>
</reference>
<feature type="domain" description="FHA" evidence="2">
    <location>
        <begin position="27"/>
        <end position="76"/>
    </location>
</feature>
<dbReference type="CDD" id="cd00060">
    <property type="entry name" value="FHA"/>
    <property type="match status" value="1"/>
</dbReference>
<dbReference type="Pfam" id="PF00498">
    <property type="entry name" value="FHA"/>
    <property type="match status" value="1"/>
</dbReference>
<dbReference type="SUPFAM" id="SSF49879">
    <property type="entry name" value="SMAD/FHA domain"/>
    <property type="match status" value="2"/>
</dbReference>
<dbReference type="EMBL" id="CP016908">
    <property type="protein sequence ID" value="APR99262.1"/>
    <property type="molecule type" value="Genomic_DNA"/>
</dbReference>
<evidence type="ECO:0000313" key="4">
    <source>
        <dbReference type="Proteomes" id="UP000185544"/>
    </source>
</evidence>
<evidence type="ECO:0000259" key="2">
    <source>
        <dbReference type="PROSITE" id="PS50006"/>
    </source>
</evidence>
<keyword evidence="1" id="KW-1133">Transmembrane helix</keyword>
<name>A0A1L6MUS4_9BACT</name>
<protein>
    <recommendedName>
        <fullName evidence="2">FHA domain-containing protein</fullName>
    </recommendedName>
</protein>
<keyword evidence="1" id="KW-0812">Transmembrane</keyword>
<evidence type="ECO:0000313" key="3">
    <source>
        <dbReference type="EMBL" id="APR99262.1"/>
    </source>
</evidence>
<dbReference type="PANTHER" id="PTHR23308">
    <property type="entry name" value="NUCLEAR INHIBITOR OF PROTEIN PHOSPHATASE-1"/>
    <property type="match status" value="1"/>
</dbReference>
<accession>A0A1L6MUS4</accession>
<dbReference type="InterPro" id="IPR008984">
    <property type="entry name" value="SMAD_FHA_dom_sf"/>
</dbReference>
<gene>
    <name evidence="3" type="ORF">BCY86_00165</name>
</gene>
<dbReference type="SMART" id="SM00240">
    <property type="entry name" value="FHA"/>
    <property type="match status" value="1"/>
</dbReference>
<dbReference type="Gene3D" id="2.60.200.20">
    <property type="match status" value="1"/>
</dbReference>
<proteinExistence type="predicted"/>
<keyword evidence="1" id="KW-0472">Membrane</keyword>